<evidence type="ECO:0000313" key="2">
    <source>
        <dbReference type="EMBL" id="KTC81191.1"/>
    </source>
</evidence>
<evidence type="ECO:0000313" key="3">
    <source>
        <dbReference type="Proteomes" id="UP000054921"/>
    </source>
</evidence>
<organism evidence="2 3">
    <name type="scientific">Legionella cherrii</name>
    <dbReference type="NCBI Taxonomy" id="28084"/>
    <lineage>
        <taxon>Bacteria</taxon>
        <taxon>Pseudomonadati</taxon>
        <taxon>Pseudomonadota</taxon>
        <taxon>Gammaproteobacteria</taxon>
        <taxon>Legionellales</taxon>
        <taxon>Legionellaceae</taxon>
        <taxon>Legionella</taxon>
    </lineage>
</organism>
<feature type="transmembrane region" description="Helical" evidence="1">
    <location>
        <begin position="134"/>
        <end position="156"/>
    </location>
</feature>
<comment type="caution">
    <text evidence="2">The sequence shown here is derived from an EMBL/GenBank/DDBJ whole genome shotgun (WGS) entry which is preliminary data.</text>
</comment>
<keyword evidence="1" id="KW-1133">Transmembrane helix</keyword>
<feature type="transmembrane region" description="Helical" evidence="1">
    <location>
        <begin position="244"/>
        <end position="268"/>
    </location>
</feature>
<dbReference type="PATRIC" id="fig|28084.5.peg.3487"/>
<dbReference type="AlphaFoldDB" id="A0A0W0SCR8"/>
<gene>
    <name evidence="2" type="ORF">Lche_3211</name>
</gene>
<keyword evidence="1" id="KW-0472">Membrane</keyword>
<dbReference type="RefSeq" id="WP_058388249.1">
    <property type="nucleotide sequence ID" value="NZ_LNXW01000013.1"/>
</dbReference>
<feature type="transmembrane region" description="Helical" evidence="1">
    <location>
        <begin position="280"/>
        <end position="301"/>
    </location>
</feature>
<proteinExistence type="predicted"/>
<feature type="transmembrane region" description="Helical" evidence="1">
    <location>
        <begin position="102"/>
        <end position="128"/>
    </location>
</feature>
<keyword evidence="1" id="KW-0812">Transmembrane</keyword>
<dbReference type="OrthoDB" id="5653038at2"/>
<reference evidence="2 3" key="1">
    <citation type="submission" date="2015-11" db="EMBL/GenBank/DDBJ databases">
        <title>Genomic analysis of 38 Legionella species identifies large and diverse effector repertoires.</title>
        <authorList>
            <person name="Burstein D."/>
            <person name="Amaro F."/>
            <person name="Zusman T."/>
            <person name="Lifshitz Z."/>
            <person name="Cohen O."/>
            <person name="Gilbert J.A."/>
            <person name="Pupko T."/>
            <person name="Shuman H.A."/>
            <person name="Segal G."/>
        </authorList>
    </citation>
    <scope>NUCLEOTIDE SEQUENCE [LARGE SCALE GENOMIC DNA]</scope>
    <source>
        <strain evidence="2 3">ORW</strain>
    </source>
</reference>
<dbReference type="Proteomes" id="UP000054921">
    <property type="component" value="Unassembled WGS sequence"/>
</dbReference>
<accession>A0A0W0SCR8</accession>
<evidence type="ECO:0000256" key="1">
    <source>
        <dbReference type="SAM" id="Phobius"/>
    </source>
</evidence>
<dbReference type="EMBL" id="LNXW01000013">
    <property type="protein sequence ID" value="KTC81191.1"/>
    <property type="molecule type" value="Genomic_DNA"/>
</dbReference>
<name>A0A0W0SCR8_9GAMM</name>
<sequence length="412" mass="46087">MNILISLRSQKLIRKYWLASGAEVDELPSITSSIDLITLINWLNKGQLNHFNKSKAEQQKIEFIMVSLRNELLRDLFAAMKGDDIKLPKEDKDESVTDKIKFALLTAAGILVAACQGFDGIVTMLSIFELSPSVILAAGFLFSFLSVIVFCGFDLVKVSNALGVKLSEAYKLLDAYLWQLQMIKSIRKKVERYDFSDSEMSPSDLQQFKKIISMLQTRFQSLTEASKQFEQALHSDDMQMAKTLISGASAVLFLGGGFFAGQSVALFISSLFVSSIISTFWPVFIFSTLVGIAALSLYWYVERPGLNKLISSWFGLNEENVHKLCDKDLIIKETKKLANLESKIINASRLANRLAQLGDRVCVSEDEPTAERAVIIKIKASSNYYSFLKSPDLLPPISSEQENLDKTLCFCI</sequence>
<protein>
    <submittedName>
        <fullName evidence="2">Coiled-coil protein</fullName>
    </submittedName>
</protein>